<keyword evidence="13 22" id="KW-0133">Cell shape</keyword>
<reference evidence="28 29" key="1">
    <citation type="journal article" date="2015" name="Genome Announc.">
        <title>Virulence Factor Genes Detected in the Complete Genome Sequence of Corynebacterium uterequi DSM 45634, Isolated from the Uterus of a Maiden Mare.</title>
        <authorList>
            <person name="Ruckert C."/>
            <person name="Kriete M."/>
            <person name="Jaenicke S."/>
            <person name="Winkler A."/>
            <person name="Tauch A."/>
        </authorList>
    </citation>
    <scope>NUCLEOTIDE SEQUENCE [LARGE SCALE GENOMIC DNA]</scope>
    <source>
        <strain evidence="28 29">DSM 45634</strain>
    </source>
</reference>
<evidence type="ECO:0000256" key="23">
    <source>
        <dbReference type="PIRSR" id="PIRSR039102-1"/>
    </source>
</evidence>
<keyword evidence="10 24" id="KW-0547">Nucleotide-binding</keyword>
<dbReference type="InterPro" id="IPR011127">
    <property type="entry name" value="Dala_Dala_lig_N"/>
</dbReference>
<dbReference type="PROSITE" id="PS50975">
    <property type="entry name" value="ATP_GRASP"/>
    <property type="match status" value="1"/>
</dbReference>
<keyword evidence="12 25" id="KW-0460">Magnesium</keyword>
<proteinExistence type="inferred from homology"/>
<dbReference type="Gene3D" id="3.30.1490.20">
    <property type="entry name" value="ATP-grasp fold, A domain"/>
    <property type="match status" value="1"/>
</dbReference>
<comment type="cofactor">
    <cofactor evidence="25">
        <name>Mg(2+)</name>
        <dbReference type="ChEBI" id="CHEBI:18420"/>
    </cofactor>
    <cofactor evidence="25">
        <name>Mn(2+)</name>
        <dbReference type="ChEBI" id="CHEBI:29035"/>
    </cofactor>
    <text evidence="25">Binds 2 magnesium or manganese ions per subunit.</text>
</comment>
<dbReference type="KEGG" id="cut:CUTER_04855"/>
<evidence type="ECO:0000256" key="7">
    <source>
        <dbReference type="ARBA" id="ARBA00022490"/>
    </source>
</evidence>
<evidence type="ECO:0000256" key="2">
    <source>
        <dbReference type="ARBA" id="ARBA00003921"/>
    </source>
</evidence>
<evidence type="ECO:0000259" key="27">
    <source>
        <dbReference type="PROSITE" id="PS50975"/>
    </source>
</evidence>
<organism evidence="28 29">
    <name type="scientific">Corynebacterium uterequi</name>
    <dbReference type="NCBI Taxonomy" id="1072256"/>
    <lineage>
        <taxon>Bacteria</taxon>
        <taxon>Bacillati</taxon>
        <taxon>Actinomycetota</taxon>
        <taxon>Actinomycetes</taxon>
        <taxon>Mycobacteriales</taxon>
        <taxon>Corynebacteriaceae</taxon>
        <taxon>Corynebacterium</taxon>
    </lineage>
</organism>
<evidence type="ECO:0000256" key="26">
    <source>
        <dbReference type="PROSITE-ProRule" id="PRU00409"/>
    </source>
</evidence>
<protein>
    <recommendedName>
        <fullName evidence="19 22">D-alanine--D-alanine ligase</fullName>
        <ecNumber evidence="6 22">6.3.2.4</ecNumber>
    </recommendedName>
    <alternativeName>
        <fullName evidence="21 22">D-Ala-D-Ala ligase</fullName>
    </alternativeName>
    <alternativeName>
        <fullName evidence="20 22">D-alanylalanine synthetase</fullName>
    </alternativeName>
</protein>
<keyword evidence="29" id="KW-1185">Reference proteome</keyword>
<accession>A0A0G3HG93</accession>
<keyword evidence="7 22" id="KW-0963">Cytoplasm</keyword>
<dbReference type="Gene3D" id="3.30.470.20">
    <property type="entry name" value="ATP-grasp fold, B domain"/>
    <property type="match status" value="1"/>
</dbReference>
<dbReference type="GO" id="GO:0009252">
    <property type="term" value="P:peptidoglycan biosynthetic process"/>
    <property type="evidence" value="ECO:0007669"/>
    <property type="project" value="UniProtKB-UniRule"/>
</dbReference>
<comment type="cofactor">
    <cofactor evidence="1">
        <name>Mn(2+)</name>
        <dbReference type="ChEBI" id="CHEBI:29035"/>
    </cofactor>
</comment>
<dbReference type="NCBIfam" id="NF002528">
    <property type="entry name" value="PRK01966.1-4"/>
    <property type="match status" value="1"/>
</dbReference>
<evidence type="ECO:0000256" key="16">
    <source>
        <dbReference type="ARBA" id="ARBA00023316"/>
    </source>
</evidence>
<feature type="domain" description="ATP-grasp" evidence="27">
    <location>
        <begin position="150"/>
        <end position="354"/>
    </location>
</feature>
<evidence type="ECO:0000313" key="28">
    <source>
        <dbReference type="EMBL" id="AKK10973.1"/>
    </source>
</evidence>
<evidence type="ECO:0000256" key="21">
    <source>
        <dbReference type="ARBA" id="ARBA00077154"/>
    </source>
</evidence>
<evidence type="ECO:0000256" key="22">
    <source>
        <dbReference type="HAMAP-Rule" id="MF_00047"/>
    </source>
</evidence>
<keyword evidence="16 22" id="KW-0961">Cell wall biogenesis/degradation</keyword>
<dbReference type="GO" id="GO:0071555">
    <property type="term" value="P:cell wall organization"/>
    <property type="evidence" value="ECO:0007669"/>
    <property type="project" value="UniProtKB-KW"/>
</dbReference>
<dbReference type="EMBL" id="CP011546">
    <property type="protein sequence ID" value="AKK10973.1"/>
    <property type="molecule type" value="Genomic_DNA"/>
</dbReference>
<dbReference type="GO" id="GO:0046872">
    <property type="term" value="F:metal ion binding"/>
    <property type="evidence" value="ECO:0007669"/>
    <property type="project" value="UniProtKB-KW"/>
</dbReference>
<evidence type="ECO:0000256" key="1">
    <source>
        <dbReference type="ARBA" id="ARBA00001936"/>
    </source>
</evidence>
<evidence type="ECO:0000256" key="19">
    <source>
        <dbReference type="ARBA" id="ARBA00068427"/>
    </source>
</evidence>
<feature type="binding site" evidence="25">
    <location>
        <position position="321"/>
    </location>
    <ligand>
        <name>Mg(2+)</name>
        <dbReference type="ChEBI" id="CHEBI:18420"/>
        <label>1</label>
    </ligand>
</feature>
<dbReference type="RefSeq" id="WP_047259461.1">
    <property type="nucleotide sequence ID" value="NZ_CP011546.1"/>
</dbReference>
<dbReference type="SUPFAM" id="SSF56059">
    <property type="entry name" value="Glutathione synthetase ATP-binding domain-like"/>
    <property type="match status" value="1"/>
</dbReference>
<dbReference type="Proteomes" id="UP000035548">
    <property type="component" value="Chromosome"/>
</dbReference>
<dbReference type="GO" id="GO:0005829">
    <property type="term" value="C:cytosol"/>
    <property type="evidence" value="ECO:0007669"/>
    <property type="project" value="TreeGrafter"/>
</dbReference>
<dbReference type="HAMAP" id="MF_00047">
    <property type="entry name" value="Dala_Dala_lig"/>
    <property type="match status" value="1"/>
</dbReference>
<evidence type="ECO:0000256" key="10">
    <source>
        <dbReference type="ARBA" id="ARBA00022741"/>
    </source>
</evidence>
<dbReference type="Pfam" id="PF07478">
    <property type="entry name" value="Dala_Dala_lig_C"/>
    <property type="match status" value="1"/>
</dbReference>
<reference evidence="29" key="2">
    <citation type="submission" date="2015-05" db="EMBL/GenBank/DDBJ databases">
        <title>Complete genome sequence of Corynebacterium uterequi DSM 45634, isolated from the uterus of a maiden mare.</title>
        <authorList>
            <person name="Ruckert C."/>
            <person name="Albersmeier A."/>
            <person name="Winkler A."/>
            <person name="Tauch A."/>
        </authorList>
    </citation>
    <scope>NUCLEOTIDE SEQUENCE [LARGE SCALE GENOMIC DNA]</scope>
    <source>
        <strain evidence="29">DSM 45634</strain>
    </source>
</reference>
<comment type="pathway">
    <text evidence="18">Glycan biosynthesis.</text>
</comment>
<comment type="pathway">
    <text evidence="4 22">Cell wall biogenesis; peptidoglycan biosynthesis.</text>
</comment>
<feature type="binding site" evidence="25">
    <location>
        <position position="309"/>
    </location>
    <ligand>
        <name>Mg(2+)</name>
        <dbReference type="ChEBI" id="CHEBI:18420"/>
        <label>1</label>
    </ligand>
</feature>
<keyword evidence="15 25" id="KW-0464">Manganese</keyword>
<dbReference type="GO" id="GO:0008360">
    <property type="term" value="P:regulation of cell shape"/>
    <property type="evidence" value="ECO:0007669"/>
    <property type="project" value="UniProtKB-KW"/>
</dbReference>
<dbReference type="GO" id="GO:0008716">
    <property type="term" value="F:D-alanine-D-alanine ligase activity"/>
    <property type="evidence" value="ECO:0007669"/>
    <property type="project" value="UniProtKB-UniRule"/>
</dbReference>
<dbReference type="Gene3D" id="3.40.50.20">
    <property type="match status" value="1"/>
</dbReference>
<gene>
    <name evidence="22 28" type="primary">ddl</name>
    <name evidence="28" type="ORF">CUTER_04855</name>
</gene>
<evidence type="ECO:0000256" key="12">
    <source>
        <dbReference type="ARBA" id="ARBA00022842"/>
    </source>
</evidence>
<evidence type="ECO:0000256" key="17">
    <source>
        <dbReference type="ARBA" id="ARBA00047614"/>
    </source>
</evidence>
<dbReference type="AlphaFoldDB" id="A0A0G3HG93"/>
<evidence type="ECO:0000256" key="9">
    <source>
        <dbReference type="ARBA" id="ARBA00022723"/>
    </source>
</evidence>
<feature type="binding site" evidence="24">
    <location>
        <begin position="320"/>
        <end position="321"/>
    </location>
    <ligand>
        <name>ATP</name>
        <dbReference type="ChEBI" id="CHEBI:30616"/>
    </ligand>
</feature>
<evidence type="ECO:0000256" key="5">
    <source>
        <dbReference type="ARBA" id="ARBA00010871"/>
    </source>
</evidence>
<comment type="similarity">
    <text evidence="5 22">Belongs to the D-alanine--D-alanine ligase family.</text>
</comment>
<evidence type="ECO:0000256" key="18">
    <source>
        <dbReference type="ARBA" id="ARBA00060592"/>
    </source>
</evidence>
<dbReference type="PANTHER" id="PTHR23132">
    <property type="entry name" value="D-ALANINE--D-ALANINE LIGASE"/>
    <property type="match status" value="1"/>
</dbReference>
<evidence type="ECO:0000313" key="29">
    <source>
        <dbReference type="Proteomes" id="UP000035548"/>
    </source>
</evidence>
<dbReference type="InterPro" id="IPR000291">
    <property type="entry name" value="D-Ala_lig_Van_CS"/>
</dbReference>
<keyword evidence="11 26" id="KW-0067">ATP-binding</keyword>
<dbReference type="PATRIC" id="fig|1072256.5.peg.961"/>
<feature type="binding site" evidence="24">
    <location>
        <begin position="193"/>
        <end position="194"/>
    </location>
    <ligand>
        <name>ATP</name>
        <dbReference type="ChEBI" id="CHEBI:30616"/>
    </ligand>
</feature>
<evidence type="ECO:0000256" key="8">
    <source>
        <dbReference type="ARBA" id="ARBA00022598"/>
    </source>
</evidence>
<dbReference type="InterPro" id="IPR011095">
    <property type="entry name" value="Dala_Dala_lig_C"/>
</dbReference>
<comment type="function">
    <text evidence="2 22">Cell wall formation.</text>
</comment>
<dbReference type="SUPFAM" id="SSF52440">
    <property type="entry name" value="PreATP-grasp domain"/>
    <property type="match status" value="1"/>
</dbReference>
<dbReference type="GO" id="GO:0005524">
    <property type="term" value="F:ATP binding"/>
    <property type="evidence" value="ECO:0007669"/>
    <property type="project" value="UniProtKB-UniRule"/>
</dbReference>
<dbReference type="InterPro" id="IPR011761">
    <property type="entry name" value="ATP-grasp"/>
</dbReference>
<evidence type="ECO:0000256" key="11">
    <source>
        <dbReference type="ARBA" id="ARBA00022840"/>
    </source>
</evidence>
<evidence type="ECO:0000256" key="13">
    <source>
        <dbReference type="ARBA" id="ARBA00022960"/>
    </source>
</evidence>
<dbReference type="NCBIfam" id="TIGR01205">
    <property type="entry name" value="D_ala_D_alaTIGR"/>
    <property type="match status" value="1"/>
</dbReference>
<dbReference type="PROSITE" id="PS00843">
    <property type="entry name" value="DALA_DALA_LIGASE_1"/>
    <property type="match status" value="1"/>
</dbReference>
<evidence type="ECO:0000256" key="20">
    <source>
        <dbReference type="ARBA" id="ARBA00076288"/>
    </source>
</evidence>
<dbReference type="FunFam" id="3.30.1490.20:FF:000007">
    <property type="entry name" value="D-alanine--D-alanine ligase"/>
    <property type="match status" value="1"/>
</dbReference>
<evidence type="ECO:0000256" key="3">
    <source>
        <dbReference type="ARBA" id="ARBA00004496"/>
    </source>
</evidence>
<evidence type="ECO:0000256" key="4">
    <source>
        <dbReference type="ARBA" id="ARBA00004752"/>
    </source>
</evidence>
<dbReference type="InterPro" id="IPR005905">
    <property type="entry name" value="D_ala_D_ala"/>
</dbReference>
<dbReference type="PANTHER" id="PTHR23132:SF25">
    <property type="entry name" value="D-ALANINE--D-ALANINE LIGASE A"/>
    <property type="match status" value="1"/>
</dbReference>
<dbReference type="NCBIfam" id="NF002378">
    <property type="entry name" value="PRK01372.1"/>
    <property type="match status" value="1"/>
</dbReference>
<feature type="binding site" evidence="24">
    <location>
        <begin position="185"/>
        <end position="187"/>
    </location>
    <ligand>
        <name>ATP</name>
        <dbReference type="ChEBI" id="CHEBI:30616"/>
    </ligand>
</feature>
<dbReference type="InterPro" id="IPR016185">
    <property type="entry name" value="PreATP-grasp_dom_sf"/>
</dbReference>
<keyword evidence="8 22" id="KW-0436">Ligase</keyword>
<keyword evidence="9 25" id="KW-0479">Metal-binding</keyword>
<feature type="active site" evidence="23">
    <location>
        <position position="22"/>
    </location>
</feature>
<feature type="binding site" evidence="24">
    <location>
        <position position="146"/>
    </location>
    <ligand>
        <name>ATP</name>
        <dbReference type="ChEBI" id="CHEBI:30616"/>
    </ligand>
</feature>
<evidence type="ECO:0000256" key="24">
    <source>
        <dbReference type="PIRSR" id="PIRSR039102-2"/>
    </source>
</evidence>
<evidence type="ECO:0000256" key="14">
    <source>
        <dbReference type="ARBA" id="ARBA00022984"/>
    </source>
</evidence>
<dbReference type="PIRSF" id="PIRSF039102">
    <property type="entry name" value="Ddl/VanB"/>
    <property type="match status" value="1"/>
</dbReference>
<evidence type="ECO:0000256" key="6">
    <source>
        <dbReference type="ARBA" id="ARBA00012216"/>
    </source>
</evidence>
<feature type="binding site" evidence="25">
    <location>
        <position position="321"/>
    </location>
    <ligand>
        <name>Mg(2+)</name>
        <dbReference type="ChEBI" id="CHEBI:18420"/>
        <label>2</label>
    </ligand>
</feature>
<feature type="active site" evidence="23">
    <location>
        <position position="193"/>
    </location>
</feature>
<evidence type="ECO:0000256" key="25">
    <source>
        <dbReference type="PIRSR" id="PIRSR039102-3"/>
    </source>
</evidence>
<dbReference type="STRING" id="1072256.CUTER_04855"/>
<comment type="subcellular location">
    <subcellularLocation>
        <location evidence="3 22">Cytoplasm</location>
    </subcellularLocation>
</comment>
<dbReference type="InterPro" id="IPR013815">
    <property type="entry name" value="ATP_grasp_subdomain_1"/>
</dbReference>
<sequence>MTNSTNSDRIRVAVIYGGRSSEHSISCISAGAVIGHLDPQRYEVIPVGITREGAWTVGEADPAVTDSADGLPEVGLKEEVALSLNPARRGEFIRVASGEPYAVADVILPILHGPFGEDGTIQGLFEIAGVPYVGPGVLASAVGMDKEYTKKLASAAGLRVAPEAVLAEGDEFSQDERDRLGLPLFVKPANGGSSIGISKVERAEDIDEAIAEARKYDTKVIVESMIHGVEVEVGVLQFPDGRLLASPPAQLNGTEDSDEGFYGFETKYLEDVVSATIPADLPADTIKDLQEMAVRTFKAMDCKGLARVDFFVAADGPVLNEINTMPGFTPISMYPQVFNAAGIAYAELLDTLIHTALARG</sequence>
<dbReference type="EC" id="6.3.2.4" evidence="6 22"/>
<feature type="active site" evidence="23">
    <location>
        <position position="332"/>
    </location>
</feature>
<dbReference type="PROSITE" id="PS00844">
    <property type="entry name" value="DALA_DALA_LIGASE_2"/>
    <property type="match status" value="1"/>
</dbReference>
<evidence type="ECO:0000256" key="15">
    <source>
        <dbReference type="ARBA" id="ARBA00023211"/>
    </source>
</evidence>
<keyword evidence="14 22" id="KW-0573">Peptidoglycan synthesis</keyword>
<name>A0A0G3HG93_9CORY</name>
<feature type="binding site" evidence="24">
    <location>
        <begin position="223"/>
        <end position="230"/>
    </location>
    <ligand>
        <name>ATP</name>
        <dbReference type="ChEBI" id="CHEBI:30616"/>
    </ligand>
</feature>
<feature type="binding site" evidence="25">
    <location>
        <position position="323"/>
    </location>
    <ligand>
        <name>Mg(2+)</name>
        <dbReference type="ChEBI" id="CHEBI:18420"/>
        <label>2</label>
    </ligand>
</feature>
<dbReference type="UniPathway" id="UPA00219"/>
<comment type="catalytic activity">
    <reaction evidence="17 22">
        <text>2 D-alanine + ATP = D-alanyl-D-alanine + ADP + phosphate + H(+)</text>
        <dbReference type="Rhea" id="RHEA:11224"/>
        <dbReference type="ChEBI" id="CHEBI:15378"/>
        <dbReference type="ChEBI" id="CHEBI:30616"/>
        <dbReference type="ChEBI" id="CHEBI:43474"/>
        <dbReference type="ChEBI" id="CHEBI:57416"/>
        <dbReference type="ChEBI" id="CHEBI:57822"/>
        <dbReference type="ChEBI" id="CHEBI:456216"/>
        <dbReference type="EC" id="6.3.2.4"/>
    </reaction>
</comment>
<dbReference type="Pfam" id="PF01820">
    <property type="entry name" value="Dala_Dala_lig_N"/>
    <property type="match status" value="1"/>
</dbReference>